<dbReference type="PANTHER" id="PTHR12526">
    <property type="entry name" value="GLYCOSYLTRANSFERASE"/>
    <property type="match status" value="1"/>
</dbReference>
<reference evidence="1 2" key="1">
    <citation type="submission" date="2022-11" db="EMBL/GenBank/DDBJ databases">
        <title>Anaerobic phenanthrene biodegradation by a DNRA strain PheN6.</title>
        <authorList>
            <person name="Zhang Z."/>
        </authorList>
    </citation>
    <scope>NUCLEOTIDE SEQUENCE [LARGE SCALE GENOMIC DNA]</scope>
    <source>
        <strain evidence="1 2">PheN6</strain>
    </source>
</reference>
<evidence type="ECO:0000313" key="1">
    <source>
        <dbReference type="EMBL" id="MDC5698352.1"/>
    </source>
</evidence>
<dbReference type="Gene3D" id="3.40.50.2000">
    <property type="entry name" value="Glycogen Phosphorylase B"/>
    <property type="match status" value="2"/>
</dbReference>
<protein>
    <submittedName>
        <fullName evidence="1">Glycosyltransferase family 4 protein</fullName>
    </submittedName>
</protein>
<dbReference type="PANTHER" id="PTHR12526:SF634">
    <property type="entry name" value="BLL3361 PROTEIN"/>
    <property type="match status" value="1"/>
</dbReference>
<accession>A0ABT5GJC9</accession>
<name>A0ABT5GJC9_9MICO</name>
<dbReference type="SUPFAM" id="SSF53756">
    <property type="entry name" value="UDP-Glycosyltransferase/glycogen phosphorylase"/>
    <property type="match status" value="1"/>
</dbReference>
<keyword evidence="2" id="KW-1185">Reference proteome</keyword>
<sequence>MANAYPSEAAIYRNGFLHRRVLAYREAGVETEVFYLHPPATESYEYEYEGVRVVVGDARAYERHIGENSYDSYMIHFATPSMVRPLRTNSVTSPITIWIHGFEAESWHRRWFNFVSDPATIRAAVRKKREYYDAQLAFMRELYTDDSLDLRIVNVSKWFQNFVVEPDAGVELSHGEVIPNFIDDKIFEYRPKLEDDRLKILSIRPYASRKYANDLTVKAIQELATRPYFSRLQFTLYGEGALFHETIAPLDGFDNVAIHNRFLAQAEIPNVHGEHGIFLTPTRFDSQGVSMCEAMSSGLVPVGTDVSAISEFVADGVSGLLAPSEDAIALADQVERLYFNPELYLRLSAAATESVRASCGRGNTIERELLLIQRGVRRA</sequence>
<dbReference type="CDD" id="cd03801">
    <property type="entry name" value="GT4_PimA-like"/>
    <property type="match status" value="1"/>
</dbReference>
<dbReference type="RefSeq" id="WP_272462926.1">
    <property type="nucleotide sequence ID" value="NZ_JAPFQL010000063.1"/>
</dbReference>
<evidence type="ECO:0000313" key="2">
    <source>
        <dbReference type="Proteomes" id="UP001150259"/>
    </source>
</evidence>
<organism evidence="1 2">
    <name type="scientific">Intrasporangium calvum</name>
    <dbReference type="NCBI Taxonomy" id="53358"/>
    <lineage>
        <taxon>Bacteria</taxon>
        <taxon>Bacillati</taxon>
        <taxon>Actinomycetota</taxon>
        <taxon>Actinomycetes</taxon>
        <taxon>Micrococcales</taxon>
        <taxon>Intrasporangiaceae</taxon>
        <taxon>Intrasporangium</taxon>
    </lineage>
</organism>
<proteinExistence type="predicted"/>
<dbReference type="Proteomes" id="UP001150259">
    <property type="component" value="Unassembled WGS sequence"/>
</dbReference>
<comment type="caution">
    <text evidence="1">The sequence shown here is derived from an EMBL/GenBank/DDBJ whole genome shotgun (WGS) entry which is preliminary data.</text>
</comment>
<gene>
    <name evidence="1" type="ORF">OO014_13920</name>
</gene>
<dbReference type="Pfam" id="PF13692">
    <property type="entry name" value="Glyco_trans_1_4"/>
    <property type="match status" value="1"/>
</dbReference>
<dbReference type="EMBL" id="JAPFQL010000063">
    <property type="protein sequence ID" value="MDC5698352.1"/>
    <property type="molecule type" value="Genomic_DNA"/>
</dbReference>